<proteinExistence type="inferred from homology"/>
<dbReference type="FunFam" id="3.40.50.720:FF:000173">
    <property type="entry name" value="3-oxoacyl-[acyl-carrier protein] reductase"/>
    <property type="match status" value="1"/>
</dbReference>
<evidence type="ECO:0000313" key="4">
    <source>
        <dbReference type="Proteomes" id="UP000286268"/>
    </source>
</evidence>
<dbReference type="Proteomes" id="UP000286268">
    <property type="component" value="Chromosome"/>
</dbReference>
<dbReference type="Gene3D" id="3.40.50.720">
    <property type="entry name" value="NAD(P)-binding Rossmann-like Domain"/>
    <property type="match status" value="1"/>
</dbReference>
<dbReference type="PANTHER" id="PTHR43639">
    <property type="entry name" value="OXIDOREDUCTASE, SHORT-CHAIN DEHYDROGENASE/REDUCTASE FAMILY (AFU_ORTHOLOGUE AFUA_5G02870)"/>
    <property type="match status" value="1"/>
</dbReference>
<dbReference type="Pfam" id="PF13561">
    <property type="entry name" value="adh_short_C2"/>
    <property type="match status" value="1"/>
</dbReference>
<dbReference type="PRINTS" id="PR00081">
    <property type="entry name" value="GDHRDH"/>
</dbReference>
<keyword evidence="2" id="KW-0560">Oxidoreductase</keyword>
<accession>A0A3R5QT85</accession>
<sequence length="247" mass="25957">MNDLSGKVIMVTGASKGIGKEIAISLASKGASLVVNYNKDEQGAKEVVELIKANGGYAVACQGDVGKYVEAERLIEFTIKTFGKLDVLVNNAGISSIGLLMDISEKEINKLIDTNIKGVIYTSKLAIPHFLSKGKGNIVNISSIWGKSGAACEVVYSATKGAINSFTKALAKELAPSSIRVNGVAPGVINTAMNKWLSEDEAAELTEEIPMGRFGEGSEVAEVVSFLCSEQSSYVTGQVITVDGGMI</sequence>
<dbReference type="KEGG" id="cmah:C1I91_09890"/>
<keyword evidence="4" id="KW-1185">Reference proteome</keyword>
<dbReference type="AlphaFoldDB" id="A0A3R5QT85"/>
<dbReference type="EMBL" id="CP025746">
    <property type="protein sequence ID" value="QAA31936.1"/>
    <property type="molecule type" value="Genomic_DNA"/>
</dbReference>
<name>A0A3R5QT85_9CLOT</name>
<dbReference type="InterPro" id="IPR036291">
    <property type="entry name" value="NAD(P)-bd_dom_sf"/>
</dbReference>
<evidence type="ECO:0000256" key="2">
    <source>
        <dbReference type="ARBA" id="ARBA00023002"/>
    </source>
</evidence>
<gene>
    <name evidence="3" type="ORF">C1I91_09890</name>
</gene>
<evidence type="ECO:0000256" key="1">
    <source>
        <dbReference type="ARBA" id="ARBA00006484"/>
    </source>
</evidence>
<dbReference type="RefSeq" id="WP_128212728.1">
    <property type="nucleotide sequence ID" value="NZ_CP025746.1"/>
</dbReference>
<protein>
    <submittedName>
        <fullName evidence="3">Short-chain dehydrogenase</fullName>
    </submittedName>
</protein>
<dbReference type="PRINTS" id="PR00080">
    <property type="entry name" value="SDRFAMILY"/>
</dbReference>
<dbReference type="GO" id="GO:0016491">
    <property type="term" value="F:oxidoreductase activity"/>
    <property type="evidence" value="ECO:0007669"/>
    <property type="project" value="UniProtKB-KW"/>
</dbReference>
<dbReference type="SUPFAM" id="SSF51735">
    <property type="entry name" value="NAD(P)-binding Rossmann-fold domains"/>
    <property type="match status" value="1"/>
</dbReference>
<reference evidence="3 4" key="1">
    <citation type="submission" date="2018-01" db="EMBL/GenBank/DDBJ databases">
        <title>Genome Sequencing and Assembly of Anaerobacter polyendosporus strain CT4.</title>
        <authorList>
            <person name="Tachaapaikoon C."/>
            <person name="Sutheeworapong S."/>
            <person name="Jenjaroenpun P."/>
            <person name="Wongsurawat T."/>
            <person name="Nookeaw I."/>
            <person name="Cheawchanlertfa P."/>
            <person name="Kosugi A."/>
            <person name="Cheevadhanarak S."/>
            <person name="Ratanakhanokchai K."/>
        </authorList>
    </citation>
    <scope>NUCLEOTIDE SEQUENCE [LARGE SCALE GENOMIC DNA]</scope>
    <source>
        <strain evidence="3 4">CT4</strain>
    </source>
</reference>
<dbReference type="PROSITE" id="PS00061">
    <property type="entry name" value="ADH_SHORT"/>
    <property type="match status" value="1"/>
</dbReference>
<dbReference type="NCBIfam" id="NF047420">
    <property type="entry name" value="EF_P_mod_YmfI"/>
    <property type="match status" value="1"/>
</dbReference>
<dbReference type="NCBIfam" id="NF005559">
    <property type="entry name" value="PRK07231.1"/>
    <property type="match status" value="1"/>
</dbReference>
<dbReference type="InterPro" id="IPR002347">
    <property type="entry name" value="SDR_fam"/>
</dbReference>
<comment type="similarity">
    <text evidence="1">Belongs to the short-chain dehydrogenases/reductases (SDR) family.</text>
</comment>
<dbReference type="PANTHER" id="PTHR43639:SF1">
    <property type="entry name" value="SHORT-CHAIN DEHYDROGENASE_REDUCTASE FAMILY PROTEIN"/>
    <property type="match status" value="1"/>
</dbReference>
<organism evidence="3 4">
    <name type="scientific">Clostridium manihotivorum</name>
    <dbReference type="NCBI Taxonomy" id="2320868"/>
    <lineage>
        <taxon>Bacteria</taxon>
        <taxon>Bacillati</taxon>
        <taxon>Bacillota</taxon>
        <taxon>Clostridia</taxon>
        <taxon>Eubacteriales</taxon>
        <taxon>Clostridiaceae</taxon>
        <taxon>Clostridium</taxon>
    </lineage>
</organism>
<dbReference type="InterPro" id="IPR020904">
    <property type="entry name" value="Sc_DH/Rdtase_CS"/>
</dbReference>
<evidence type="ECO:0000313" key="3">
    <source>
        <dbReference type="EMBL" id="QAA31936.1"/>
    </source>
</evidence>
<dbReference type="OrthoDB" id="9803333at2"/>